<proteinExistence type="predicted"/>
<reference evidence="1 2" key="1">
    <citation type="submission" date="2016-05" db="EMBL/GenBank/DDBJ databases">
        <title>Genome sequencing reveals origins of a unique bacterial endosymbiosis in the earliest lineages of terrestrial Fungi.</title>
        <authorList>
            <consortium name="DOE Joint Genome Institute"/>
            <person name="Uehling J."/>
            <person name="Gryganskyi A."/>
            <person name="Hameed K."/>
            <person name="Tschaplinski T."/>
            <person name="Misztal P."/>
            <person name="Wu S."/>
            <person name="Desiro A."/>
            <person name="Vande Pol N."/>
            <person name="Du Z.-Y."/>
            <person name="Zienkiewicz A."/>
            <person name="Zienkiewicz K."/>
            <person name="Morin E."/>
            <person name="Tisserant E."/>
            <person name="Splivallo R."/>
            <person name="Hainaut M."/>
            <person name="Henrissat B."/>
            <person name="Ohm R."/>
            <person name="Kuo A."/>
            <person name="Yan J."/>
            <person name="Lipzen A."/>
            <person name="Nolan M."/>
            <person name="Labutti K."/>
            <person name="Barry K."/>
            <person name="Goldstein A."/>
            <person name="Labbe J."/>
            <person name="Schadt C."/>
            <person name="Tuskan G."/>
            <person name="Grigoriev I."/>
            <person name="Martin F."/>
            <person name="Vilgalys R."/>
            <person name="Bonito G."/>
        </authorList>
    </citation>
    <scope>NUCLEOTIDE SEQUENCE [LARGE SCALE GENOMIC DNA]</scope>
    <source>
        <strain evidence="1 2">AG-77</strain>
    </source>
</reference>
<name>A0A197JE63_9FUNG</name>
<dbReference type="Proteomes" id="UP000078512">
    <property type="component" value="Unassembled WGS sequence"/>
</dbReference>
<dbReference type="OrthoDB" id="198735at2759"/>
<protein>
    <submittedName>
        <fullName evidence="1">Uncharacterized protein</fullName>
    </submittedName>
</protein>
<dbReference type="InterPro" id="IPR011051">
    <property type="entry name" value="RmlC_Cupin_sf"/>
</dbReference>
<dbReference type="InterPro" id="IPR014710">
    <property type="entry name" value="RmlC-like_jellyroll"/>
</dbReference>
<keyword evidence="2" id="KW-1185">Reference proteome</keyword>
<accession>A0A197JE63</accession>
<evidence type="ECO:0000313" key="1">
    <source>
        <dbReference type="EMBL" id="OAQ23432.1"/>
    </source>
</evidence>
<gene>
    <name evidence="1" type="ORF">K457DRAFT_25089</name>
</gene>
<organism evidence="1 2">
    <name type="scientific">Linnemannia elongata AG-77</name>
    <dbReference type="NCBI Taxonomy" id="1314771"/>
    <lineage>
        <taxon>Eukaryota</taxon>
        <taxon>Fungi</taxon>
        <taxon>Fungi incertae sedis</taxon>
        <taxon>Mucoromycota</taxon>
        <taxon>Mortierellomycotina</taxon>
        <taxon>Mortierellomycetes</taxon>
        <taxon>Mortierellales</taxon>
        <taxon>Mortierellaceae</taxon>
        <taxon>Linnemannia</taxon>
    </lineage>
</organism>
<dbReference type="SUPFAM" id="SSF51182">
    <property type="entry name" value="RmlC-like cupins"/>
    <property type="match status" value="1"/>
</dbReference>
<evidence type="ECO:0000313" key="2">
    <source>
        <dbReference type="Proteomes" id="UP000078512"/>
    </source>
</evidence>
<dbReference type="AlphaFoldDB" id="A0A197JE63"/>
<dbReference type="EMBL" id="KV442119">
    <property type="protein sequence ID" value="OAQ23432.1"/>
    <property type="molecule type" value="Genomic_DNA"/>
</dbReference>
<dbReference type="CDD" id="cd02247">
    <property type="entry name" value="cupin_pirin_C"/>
    <property type="match status" value="1"/>
</dbReference>
<dbReference type="Gene3D" id="2.60.120.10">
    <property type="entry name" value="Jelly Rolls"/>
    <property type="match status" value="1"/>
</dbReference>
<sequence>MLDKFSVHKCGDLPDHPLTELKHSEVTVKAQTRAHGLQLWTYRSHMSSNQTITQAISETYNRFIYVPNRTAYIGDLGHETEAKAHHTLFFSEDGTSTVRIQTKDEDVNFVMIAGGYFVTNTREKFL</sequence>